<keyword evidence="3" id="KW-1185">Reference proteome</keyword>
<organism evidence="2 3">
    <name type="scientific">Prunus armeniaca</name>
    <name type="common">Apricot</name>
    <name type="synonym">Armeniaca vulgaris</name>
    <dbReference type="NCBI Taxonomy" id="36596"/>
    <lineage>
        <taxon>Eukaryota</taxon>
        <taxon>Viridiplantae</taxon>
        <taxon>Streptophyta</taxon>
        <taxon>Embryophyta</taxon>
        <taxon>Tracheophyta</taxon>
        <taxon>Spermatophyta</taxon>
        <taxon>Magnoliopsida</taxon>
        <taxon>eudicotyledons</taxon>
        <taxon>Gunneridae</taxon>
        <taxon>Pentapetalae</taxon>
        <taxon>rosids</taxon>
        <taxon>fabids</taxon>
        <taxon>Rosales</taxon>
        <taxon>Rosaceae</taxon>
        <taxon>Amygdaloideae</taxon>
        <taxon>Amygdaleae</taxon>
        <taxon>Prunus</taxon>
    </lineage>
</organism>
<feature type="compositionally biased region" description="Basic and acidic residues" evidence="1">
    <location>
        <begin position="35"/>
        <end position="45"/>
    </location>
</feature>
<accession>A0A6J5XAH9</accession>
<protein>
    <submittedName>
        <fullName evidence="2">Uncharacterized protein</fullName>
    </submittedName>
</protein>
<name>A0A6J5XAH9_PRUAR</name>
<feature type="region of interest" description="Disordered" evidence="1">
    <location>
        <begin position="1"/>
        <end position="61"/>
    </location>
</feature>
<gene>
    <name evidence="2" type="ORF">ORAREDHAP_LOCUS32974</name>
</gene>
<proteinExistence type="predicted"/>
<evidence type="ECO:0000313" key="3">
    <source>
        <dbReference type="Proteomes" id="UP000507245"/>
    </source>
</evidence>
<evidence type="ECO:0000313" key="2">
    <source>
        <dbReference type="EMBL" id="CAB4310966.1"/>
    </source>
</evidence>
<evidence type="ECO:0000256" key="1">
    <source>
        <dbReference type="SAM" id="MobiDB-lite"/>
    </source>
</evidence>
<reference evidence="3" key="1">
    <citation type="journal article" date="2020" name="Genome Biol.">
        <title>Gamete binning: chromosome-level and haplotype-resolved genome assembly enabled by high-throughput single-cell sequencing of gamete genomes.</title>
        <authorList>
            <person name="Campoy J.A."/>
            <person name="Sun H."/>
            <person name="Goel M."/>
            <person name="Jiao W.-B."/>
            <person name="Folz-Donahue K."/>
            <person name="Wang N."/>
            <person name="Rubio M."/>
            <person name="Liu C."/>
            <person name="Kukat C."/>
            <person name="Ruiz D."/>
            <person name="Huettel B."/>
            <person name="Schneeberger K."/>
        </authorList>
    </citation>
    <scope>NUCLEOTIDE SEQUENCE [LARGE SCALE GENOMIC DNA]</scope>
    <source>
        <strain evidence="3">cv. Rojo Pasion</strain>
    </source>
</reference>
<sequence length="61" mass="6277">MLGKWVHLANADLSTKLGPTVPPVPVIKSHSGPGGEDKEHAKKPENGSSNGAVAPPNGREN</sequence>
<dbReference type="Proteomes" id="UP000507245">
    <property type="component" value="Unassembled WGS sequence"/>
</dbReference>
<dbReference type="AlphaFoldDB" id="A0A6J5XAH9"/>
<dbReference type="EMBL" id="CAEKKB010000005">
    <property type="protein sequence ID" value="CAB4310966.1"/>
    <property type="molecule type" value="Genomic_DNA"/>
</dbReference>